<dbReference type="PROSITE" id="PS50109">
    <property type="entry name" value="HIS_KIN"/>
    <property type="match status" value="1"/>
</dbReference>
<keyword evidence="10" id="KW-0902">Two-component regulatory system</keyword>
<evidence type="ECO:0000256" key="13">
    <source>
        <dbReference type="PROSITE-ProRule" id="PRU00169"/>
    </source>
</evidence>
<dbReference type="Gene3D" id="1.10.287.130">
    <property type="match status" value="1"/>
</dbReference>
<dbReference type="PROSITE" id="PS50112">
    <property type="entry name" value="PAS"/>
    <property type="match status" value="1"/>
</dbReference>
<evidence type="ECO:0000313" key="19">
    <source>
        <dbReference type="EMBL" id="RCJ26805.1"/>
    </source>
</evidence>
<evidence type="ECO:0000256" key="3">
    <source>
        <dbReference type="ARBA" id="ARBA00006402"/>
    </source>
</evidence>
<dbReference type="Gene3D" id="3.40.50.2300">
    <property type="match status" value="1"/>
</dbReference>
<feature type="coiled-coil region" evidence="14">
    <location>
        <begin position="354"/>
        <end position="381"/>
    </location>
</feature>
<dbReference type="EC" id="2.7.13.3" evidence="4"/>
<dbReference type="Pfam" id="PF08448">
    <property type="entry name" value="PAS_4"/>
    <property type="match status" value="1"/>
</dbReference>
<reference evidence="19" key="1">
    <citation type="submission" date="2016-04" db="EMBL/GenBank/DDBJ databases">
        <authorList>
            <person name="Tabuchi Yagui T.R."/>
        </authorList>
    </citation>
    <scope>NUCLEOTIDE SEQUENCE [LARGE SCALE GENOMIC DNA]</scope>
    <source>
        <strain evidence="19">NIES-26</strain>
    </source>
</reference>
<dbReference type="Proteomes" id="UP000252107">
    <property type="component" value="Unassembled WGS sequence"/>
</dbReference>
<dbReference type="SUPFAM" id="SSF55874">
    <property type="entry name" value="ATPase domain of HSP90 chaperone/DNA topoisomerase II/histidine kinase"/>
    <property type="match status" value="1"/>
</dbReference>
<dbReference type="Pfam" id="PF00512">
    <property type="entry name" value="HisKA"/>
    <property type="match status" value="1"/>
</dbReference>
<evidence type="ECO:0000256" key="5">
    <source>
        <dbReference type="ARBA" id="ARBA00022475"/>
    </source>
</evidence>
<feature type="domain" description="Histidine kinase" evidence="16">
    <location>
        <begin position="519"/>
        <end position="737"/>
    </location>
</feature>
<sequence>MQGRPEPTTIAPMRRWLIILLVGLVALIVAHGMALIYRIQPGVSLWFPPSGVAIALTFWFGPYGIVLTGVASLLMSSFWGLHGWDRVIALIDISEPLVAWLLYRFLWRGSLTLNNLRNAALFTLSVPLAACATLAMFGSLSWVATGQMSASKLTQNISHWWLGNAIGVMAITPAALLVLTPYLQSWGWLPNSEPLDSSNCVSFQPTRCFVVEIGAILLLCVATAILTVSETDQSGFKFQQLSFLSFVPVMWAATRFGVTSGMLISSFCVLVTLFSYLVAYPHSMSLPHFPVQPEVLHVHKLSLLVQCAVSLLVGVAITERARIQVALAVERVRVGEYQARAELSEKLLTLNNSLIETNARLEESNRDKDELLKREQALRRRLGNILESMTDAFIAVNRDWQITYVNRQAAKIQGVAPENLIGKNYWEQWSATKGTKFEREYCRSLIEEIPVHFEALYEQYNMWFEIHAYPFEDGLGIFFRNITERKQAEVEREHLLAREQAARSEAETANRFKDQFLAILSHELRTPLNPILGWVTLLRSRKLEGETLMRGLETIERNAKLQIKLIEDLLDVSRIQQGKLVLNIQPVNLVKIIEDALETVHLAVEAKSIQIQTLFDPNIGMVSGDADRLQQILWNLLSNAVKFTPSGGQVEVRLVRVDNFAEIQIQDTGQGISTEFLPHVFDYFRQADGTITRQFGGLGLGLAITRHLTELHGGAVKAESLGEGMGATFTVRLPLMPNLPQTVKNSVKQQNCRSLESLCILIVDDDRDTGEFLYFMLKQFGAVVTAVASAGEALEVIAKSKTDLLLSDIGMPGIDGYMLMRLIRAMPPEQGGRIPAIAITAYAGEMNQKQALAAGYQLHLVKPVEPEVLLKAITQVLAHPVYN</sequence>
<keyword evidence="5" id="KW-1003">Cell membrane</keyword>
<comment type="caution">
    <text evidence="19">The sequence shown here is derived from an EMBL/GenBank/DDBJ whole genome shotgun (WGS) entry which is preliminary data.</text>
</comment>
<evidence type="ECO:0000256" key="8">
    <source>
        <dbReference type="ARBA" id="ARBA00022777"/>
    </source>
</evidence>
<dbReference type="CDD" id="cd00082">
    <property type="entry name" value="HisKA"/>
    <property type="match status" value="1"/>
</dbReference>
<dbReference type="InterPro" id="IPR003594">
    <property type="entry name" value="HATPase_dom"/>
</dbReference>
<dbReference type="EMBL" id="LXQD01000307">
    <property type="protein sequence ID" value="RCJ26805.1"/>
    <property type="molecule type" value="Genomic_DNA"/>
</dbReference>
<keyword evidence="20" id="KW-1185">Reference proteome</keyword>
<dbReference type="SMART" id="SM00387">
    <property type="entry name" value="HATPase_c"/>
    <property type="match status" value="1"/>
</dbReference>
<comment type="catalytic activity">
    <reaction evidence="1">
        <text>ATP + protein L-histidine = ADP + protein N-phospho-L-histidine.</text>
        <dbReference type="EC" id="2.7.13.3"/>
    </reaction>
</comment>
<evidence type="ECO:0000259" key="16">
    <source>
        <dbReference type="PROSITE" id="PS50109"/>
    </source>
</evidence>
<keyword evidence="8" id="KW-0418">Kinase</keyword>
<keyword evidence="11 15" id="KW-0472">Membrane</keyword>
<dbReference type="SMART" id="SM00448">
    <property type="entry name" value="REC"/>
    <property type="match status" value="1"/>
</dbReference>
<evidence type="ECO:0000256" key="7">
    <source>
        <dbReference type="ARBA" id="ARBA00022692"/>
    </source>
</evidence>
<dbReference type="InterPro" id="IPR013656">
    <property type="entry name" value="PAS_4"/>
</dbReference>
<feature type="modified residue" description="4-aspartylphosphate" evidence="13">
    <location>
        <position position="808"/>
    </location>
</feature>
<dbReference type="InterPro" id="IPR000014">
    <property type="entry name" value="PAS"/>
</dbReference>
<dbReference type="Pfam" id="PF02518">
    <property type="entry name" value="HATPase_c"/>
    <property type="match status" value="1"/>
</dbReference>
<dbReference type="InterPro" id="IPR036890">
    <property type="entry name" value="HATPase_C_sf"/>
</dbReference>
<evidence type="ECO:0000256" key="4">
    <source>
        <dbReference type="ARBA" id="ARBA00012438"/>
    </source>
</evidence>
<dbReference type="AlphaFoldDB" id="A0A367QRT5"/>
<dbReference type="InterPro" id="IPR007895">
    <property type="entry name" value="MASE1"/>
</dbReference>
<feature type="domain" description="PAS" evidence="18">
    <location>
        <begin position="378"/>
        <end position="424"/>
    </location>
</feature>
<name>A0A367QRT5_9NOSO</name>
<dbReference type="PRINTS" id="PR00344">
    <property type="entry name" value="BCTRLSENSOR"/>
</dbReference>
<feature type="transmembrane region" description="Helical" evidence="15">
    <location>
        <begin position="264"/>
        <end position="280"/>
    </location>
</feature>
<evidence type="ECO:0000256" key="10">
    <source>
        <dbReference type="ARBA" id="ARBA00023012"/>
    </source>
</evidence>
<feature type="transmembrane region" description="Helical" evidence="15">
    <location>
        <begin position="209"/>
        <end position="229"/>
    </location>
</feature>
<evidence type="ECO:0000256" key="12">
    <source>
        <dbReference type="ARBA" id="ARBA00074306"/>
    </source>
</evidence>
<protein>
    <recommendedName>
        <fullName evidence="12">Circadian input-output histidine kinase CikA</fullName>
        <ecNumber evidence="4">2.7.13.3</ecNumber>
    </recommendedName>
</protein>
<evidence type="ECO:0000256" key="14">
    <source>
        <dbReference type="SAM" id="Coils"/>
    </source>
</evidence>
<dbReference type="InterPro" id="IPR001789">
    <property type="entry name" value="Sig_transdc_resp-reg_receiver"/>
</dbReference>
<evidence type="ECO:0000256" key="15">
    <source>
        <dbReference type="SAM" id="Phobius"/>
    </source>
</evidence>
<dbReference type="InterPro" id="IPR011006">
    <property type="entry name" value="CheY-like_superfamily"/>
</dbReference>
<dbReference type="GO" id="GO:0000155">
    <property type="term" value="F:phosphorelay sensor kinase activity"/>
    <property type="evidence" value="ECO:0007669"/>
    <property type="project" value="InterPro"/>
</dbReference>
<dbReference type="Pfam" id="PF00072">
    <property type="entry name" value="Response_reg"/>
    <property type="match status" value="1"/>
</dbReference>
<proteinExistence type="inferred from homology"/>
<evidence type="ECO:0000259" key="17">
    <source>
        <dbReference type="PROSITE" id="PS50110"/>
    </source>
</evidence>
<evidence type="ECO:0000256" key="6">
    <source>
        <dbReference type="ARBA" id="ARBA00022553"/>
    </source>
</evidence>
<dbReference type="InterPro" id="IPR005467">
    <property type="entry name" value="His_kinase_dom"/>
</dbReference>
<dbReference type="Pfam" id="PF05231">
    <property type="entry name" value="MASE1"/>
    <property type="match status" value="1"/>
</dbReference>
<dbReference type="SUPFAM" id="SSF47384">
    <property type="entry name" value="Homodimeric domain of signal transducing histidine kinase"/>
    <property type="match status" value="1"/>
</dbReference>
<accession>A0A367QRT5</accession>
<evidence type="ECO:0000256" key="11">
    <source>
        <dbReference type="ARBA" id="ARBA00023136"/>
    </source>
</evidence>
<feature type="transmembrane region" description="Helical" evidence="15">
    <location>
        <begin position="165"/>
        <end position="189"/>
    </location>
</feature>
<feature type="transmembrane region" description="Helical" evidence="15">
    <location>
        <begin position="51"/>
        <end position="75"/>
    </location>
</feature>
<feature type="transmembrane region" description="Helical" evidence="15">
    <location>
        <begin position="119"/>
        <end position="144"/>
    </location>
</feature>
<dbReference type="Gene3D" id="3.30.450.20">
    <property type="entry name" value="PAS domain"/>
    <property type="match status" value="1"/>
</dbReference>
<dbReference type="CDD" id="cd16922">
    <property type="entry name" value="HATPase_EvgS-ArcB-TorS-like"/>
    <property type="match status" value="1"/>
</dbReference>
<keyword evidence="9 15" id="KW-1133">Transmembrane helix</keyword>
<dbReference type="GO" id="GO:0005886">
    <property type="term" value="C:plasma membrane"/>
    <property type="evidence" value="ECO:0007669"/>
    <property type="project" value="UniProtKB-SubCell"/>
</dbReference>
<keyword evidence="7 15" id="KW-0812">Transmembrane</keyword>
<dbReference type="FunFam" id="3.30.565.10:FF:000010">
    <property type="entry name" value="Sensor histidine kinase RcsC"/>
    <property type="match status" value="1"/>
</dbReference>
<feature type="transmembrane region" description="Helical" evidence="15">
    <location>
        <begin position="16"/>
        <end position="39"/>
    </location>
</feature>
<feature type="transmembrane region" description="Helical" evidence="15">
    <location>
        <begin position="87"/>
        <end position="107"/>
    </location>
</feature>
<evidence type="ECO:0000256" key="1">
    <source>
        <dbReference type="ARBA" id="ARBA00000085"/>
    </source>
</evidence>
<gene>
    <name evidence="19" type="ORF">A6770_26255</name>
</gene>
<dbReference type="CDD" id="cd00130">
    <property type="entry name" value="PAS"/>
    <property type="match status" value="1"/>
</dbReference>
<keyword evidence="6 13" id="KW-0597">Phosphoprotein</keyword>
<comment type="subcellular location">
    <subcellularLocation>
        <location evidence="2">Cell membrane</location>
        <topology evidence="2">Multi-pass membrane protein</topology>
    </subcellularLocation>
</comment>
<dbReference type="InterPro" id="IPR035965">
    <property type="entry name" value="PAS-like_dom_sf"/>
</dbReference>
<organism evidence="19 20">
    <name type="scientific">Nostoc minutum NIES-26</name>
    <dbReference type="NCBI Taxonomy" id="1844469"/>
    <lineage>
        <taxon>Bacteria</taxon>
        <taxon>Bacillati</taxon>
        <taxon>Cyanobacteriota</taxon>
        <taxon>Cyanophyceae</taxon>
        <taxon>Nostocales</taxon>
        <taxon>Nostocaceae</taxon>
        <taxon>Nostoc</taxon>
    </lineage>
</organism>
<keyword evidence="8" id="KW-0808">Transferase</keyword>
<dbReference type="NCBIfam" id="TIGR00229">
    <property type="entry name" value="sensory_box"/>
    <property type="match status" value="1"/>
</dbReference>
<evidence type="ECO:0000259" key="18">
    <source>
        <dbReference type="PROSITE" id="PS50112"/>
    </source>
</evidence>
<dbReference type="CDD" id="cd17580">
    <property type="entry name" value="REC_2_DhkD-like"/>
    <property type="match status" value="1"/>
</dbReference>
<dbReference type="PANTHER" id="PTHR43547:SF2">
    <property type="entry name" value="HYBRID SIGNAL TRANSDUCTION HISTIDINE KINASE C"/>
    <property type="match status" value="1"/>
</dbReference>
<comment type="similarity">
    <text evidence="3">In the N-terminal section; belongs to the phytochrome family.</text>
</comment>
<dbReference type="PROSITE" id="PS50110">
    <property type="entry name" value="RESPONSE_REGULATORY"/>
    <property type="match status" value="1"/>
</dbReference>
<dbReference type="InterPro" id="IPR003661">
    <property type="entry name" value="HisK_dim/P_dom"/>
</dbReference>
<dbReference type="InterPro" id="IPR036097">
    <property type="entry name" value="HisK_dim/P_sf"/>
</dbReference>
<dbReference type="SUPFAM" id="SSF52172">
    <property type="entry name" value="CheY-like"/>
    <property type="match status" value="1"/>
</dbReference>
<dbReference type="SMART" id="SM00388">
    <property type="entry name" value="HisKA"/>
    <property type="match status" value="1"/>
</dbReference>
<dbReference type="InterPro" id="IPR004358">
    <property type="entry name" value="Sig_transdc_His_kin-like_C"/>
</dbReference>
<evidence type="ECO:0000256" key="9">
    <source>
        <dbReference type="ARBA" id="ARBA00022989"/>
    </source>
</evidence>
<dbReference type="Gene3D" id="3.30.565.10">
    <property type="entry name" value="Histidine kinase-like ATPase, C-terminal domain"/>
    <property type="match status" value="1"/>
</dbReference>
<dbReference type="SMART" id="SM00091">
    <property type="entry name" value="PAS"/>
    <property type="match status" value="1"/>
</dbReference>
<dbReference type="SUPFAM" id="SSF55785">
    <property type="entry name" value="PYP-like sensor domain (PAS domain)"/>
    <property type="match status" value="1"/>
</dbReference>
<keyword evidence="14" id="KW-0175">Coiled coil</keyword>
<dbReference type="PANTHER" id="PTHR43547">
    <property type="entry name" value="TWO-COMPONENT HISTIDINE KINASE"/>
    <property type="match status" value="1"/>
</dbReference>
<evidence type="ECO:0000256" key="2">
    <source>
        <dbReference type="ARBA" id="ARBA00004651"/>
    </source>
</evidence>
<feature type="domain" description="Response regulatory" evidence="17">
    <location>
        <begin position="759"/>
        <end position="877"/>
    </location>
</feature>
<evidence type="ECO:0000313" key="20">
    <source>
        <dbReference type="Proteomes" id="UP000252107"/>
    </source>
</evidence>